<gene>
    <name evidence="2" type="ORF">Syn7803C43_23</name>
    <name evidence="3" type="ORF">Syn7803US88_23</name>
</gene>
<name>A0A0E3FY19_9CAUD</name>
<evidence type="ECO:0000313" key="3">
    <source>
        <dbReference type="EMBL" id="AIX38024.1"/>
    </source>
</evidence>
<evidence type="ECO:0000313" key="5">
    <source>
        <dbReference type="Proteomes" id="UP000185280"/>
    </source>
</evidence>
<feature type="region of interest" description="Disordered" evidence="1">
    <location>
        <begin position="1"/>
        <end position="49"/>
    </location>
</feature>
<organism evidence="3 5">
    <name type="scientific">Synechococcus phage ACG-2014c</name>
    <dbReference type="NCBI Taxonomy" id="1079998"/>
    <lineage>
        <taxon>Viruses</taxon>
        <taxon>Duplodnaviria</taxon>
        <taxon>Heunggongvirae</taxon>
        <taxon>Uroviricota</taxon>
        <taxon>Caudoviricetes</taxon>
        <taxon>Pantevenvirales</taxon>
        <taxon>Kyanoviridae</taxon>
        <taxon>Namakavirus</taxon>
        <taxon>Namakavirus smbcm6</taxon>
    </lineage>
</organism>
<reference evidence="4 5" key="1">
    <citation type="submission" date="2013-12" db="EMBL/GenBank/DDBJ databases">
        <title>Ecological redundancy of diverse viral populations within a natural community.</title>
        <authorList>
            <person name="Gregory A.C."/>
            <person name="LaButti K."/>
            <person name="Copeland A."/>
            <person name="Woyke T."/>
            <person name="Sullivan M.B."/>
        </authorList>
    </citation>
    <scope>NUCLEOTIDE SEQUENCE [LARGE SCALE GENOMIC DNA]</scope>
    <source>
        <strain evidence="2">Syn7803C43</strain>
        <strain evidence="3">Syn7803US88</strain>
    </source>
</reference>
<dbReference type="EMBL" id="KJ019027">
    <property type="protein sequence ID" value="AIX14418.1"/>
    <property type="molecule type" value="Genomic_DNA"/>
</dbReference>
<dbReference type="EMBL" id="KJ019128">
    <property type="protein sequence ID" value="AIX38024.1"/>
    <property type="molecule type" value="Genomic_DNA"/>
</dbReference>
<sequence>MAPQKKTPKVKTQANLEKNLKKLTSPKQPKKTGKTSGTTRKRVKENNQLKLTASKKVEWFPYEMFPIRLENKTEKRICHFQCEEHAQKYINRYKCDYQAYYLKN</sequence>
<evidence type="ECO:0000313" key="4">
    <source>
        <dbReference type="Proteomes" id="UP000185279"/>
    </source>
</evidence>
<feature type="compositionally biased region" description="Basic residues" evidence="1">
    <location>
        <begin position="28"/>
        <end position="43"/>
    </location>
</feature>
<dbReference type="Proteomes" id="UP000185280">
    <property type="component" value="Segment"/>
</dbReference>
<proteinExistence type="predicted"/>
<protein>
    <submittedName>
        <fullName evidence="3">Uncharacterized protein</fullName>
    </submittedName>
</protein>
<evidence type="ECO:0000313" key="2">
    <source>
        <dbReference type="EMBL" id="AIX14418.1"/>
    </source>
</evidence>
<accession>A0A0E3FY19</accession>
<evidence type="ECO:0000256" key="1">
    <source>
        <dbReference type="SAM" id="MobiDB-lite"/>
    </source>
</evidence>
<dbReference type="Proteomes" id="UP000185279">
    <property type="component" value="Segment"/>
</dbReference>